<name>A0A9P8PN28_9ASCO</name>
<sequence>MVILQQGALADAQKSEVPPRRVHVEIRRMGSIKGVEIRVPEALLCSQTVVLAQLVELAKIDHVLDFCVIVVHRCVTPLIKVVGRKSVFVWNRESLFVARGLVEQRLESKLKELVTFSHESGSGVRYGVVILGLLLNGQFGSDFDGGFFFGQNYLYGTVLDALVA</sequence>
<keyword evidence="2" id="KW-1185">Reference proteome</keyword>
<dbReference type="Proteomes" id="UP000788993">
    <property type="component" value="Unassembled WGS sequence"/>
</dbReference>
<comment type="caution">
    <text evidence="1">The sequence shown here is derived from an EMBL/GenBank/DDBJ whole genome shotgun (WGS) entry which is preliminary data.</text>
</comment>
<gene>
    <name evidence="1" type="ORF">OGATHE_001668</name>
</gene>
<proteinExistence type="predicted"/>
<accession>A0A9P8PN28</accession>
<evidence type="ECO:0000313" key="2">
    <source>
        <dbReference type="Proteomes" id="UP000788993"/>
    </source>
</evidence>
<dbReference type="AlphaFoldDB" id="A0A9P8PN28"/>
<reference evidence="1" key="1">
    <citation type="journal article" date="2021" name="Open Biol.">
        <title>Shared evolutionary footprints suggest mitochondrial oxidative damage underlies multiple complex I losses in fungi.</title>
        <authorList>
            <person name="Schikora-Tamarit M.A."/>
            <person name="Marcet-Houben M."/>
            <person name="Nosek J."/>
            <person name="Gabaldon T."/>
        </authorList>
    </citation>
    <scope>NUCLEOTIDE SEQUENCE</scope>
    <source>
        <strain evidence="1">NCAIM Y.01608</strain>
    </source>
</reference>
<reference evidence="1" key="2">
    <citation type="submission" date="2021-01" db="EMBL/GenBank/DDBJ databases">
        <authorList>
            <person name="Schikora-Tamarit M.A."/>
        </authorList>
    </citation>
    <scope>NUCLEOTIDE SEQUENCE</scope>
    <source>
        <strain evidence="1">NCAIM Y.01608</strain>
    </source>
</reference>
<organism evidence="1 2">
    <name type="scientific">Ogataea polymorpha</name>
    <dbReference type="NCBI Taxonomy" id="460523"/>
    <lineage>
        <taxon>Eukaryota</taxon>
        <taxon>Fungi</taxon>
        <taxon>Dikarya</taxon>
        <taxon>Ascomycota</taxon>
        <taxon>Saccharomycotina</taxon>
        <taxon>Pichiomycetes</taxon>
        <taxon>Pichiales</taxon>
        <taxon>Pichiaceae</taxon>
        <taxon>Ogataea</taxon>
    </lineage>
</organism>
<dbReference type="EMBL" id="JAEUBD010000382">
    <property type="protein sequence ID" value="KAH3675328.1"/>
    <property type="molecule type" value="Genomic_DNA"/>
</dbReference>
<protein>
    <submittedName>
        <fullName evidence="1">Uncharacterized protein</fullName>
    </submittedName>
</protein>
<evidence type="ECO:0000313" key="1">
    <source>
        <dbReference type="EMBL" id="KAH3675328.1"/>
    </source>
</evidence>